<dbReference type="KEGG" id="ruf:TH63_14635"/>
<accession>A0A0H4VLC4</accession>
<reference evidence="1 2" key="1">
    <citation type="submission" date="2015-01" db="EMBL/GenBank/DDBJ databases">
        <title>Rufibacter sp./DG31D/ whole genome sequencing.</title>
        <authorList>
            <person name="Kim M.K."/>
            <person name="Srinivasan S."/>
            <person name="Lee J.-J."/>
        </authorList>
    </citation>
    <scope>NUCLEOTIDE SEQUENCE [LARGE SCALE GENOMIC DNA]</scope>
    <source>
        <strain evidence="1 2">DG31D</strain>
    </source>
</reference>
<proteinExistence type="predicted"/>
<keyword evidence="2" id="KW-1185">Reference proteome</keyword>
<evidence type="ECO:0000313" key="2">
    <source>
        <dbReference type="Proteomes" id="UP000036458"/>
    </source>
</evidence>
<evidence type="ECO:0000313" key="1">
    <source>
        <dbReference type="EMBL" id="AKQ46585.1"/>
    </source>
</evidence>
<dbReference type="Pfam" id="PF09970">
    <property type="entry name" value="DUF2204"/>
    <property type="match status" value="1"/>
</dbReference>
<organism evidence="1 2">
    <name type="scientific">Rufibacter radiotolerans</name>
    <dbReference type="NCBI Taxonomy" id="1379910"/>
    <lineage>
        <taxon>Bacteria</taxon>
        <taxon>Pseudomonadati</taxon>
        <taxon>Bacteroidota</taxon>
        <taxon>Cytophagia</taxon>
        <taxon>Cytophagales</taxon>
        <taxon>Hymenobacteraceae</taxon>
        <taxon>Rufibacter</taxon>
    </lineage>
</organism>
<dbReference type="PATRIC" id="fig|1379910.4.peg.3188"/>
<dbReference type="EMBL" id="CP010777">
    <property type="protein sequence ID" value="AKQ46585.1"/>
    <property type="molecule type" value="Genomic_DNA"/>
</dbReference>
<dbReference type="InterPro" id="IPR018700">
    <property type="entry name" value="DUF2204"/>
</dbReference>
<dbReference type="SUPFAM" id="SSF81301">
    <property type="entry name" value="Nucleotidyltransferase"/>
    <property type="match status" value="1"/>
</dbReference>
<dbReference type="Gene3D" id="3.30.460.40">
    <property type="match status" value="1"/>
</dbReference>
<protein>
    <recommendedName>
        <fullName evidence="3">Nucleotidyltransferase DUF2204</fullName>
    </recommendedName>
</protein>
<gene>
    <name evidence="1" type="ORF">TH63_14635</name>
</gene>
<dbReference type="STRING" id="1379910.TH63_14635"/>
<dbReference type="AlphaFoldDB" id="A0A0H4VLC4"/>
<evidence type="ECO:0008006" key="3">
    <source>
        <dbReference type="Google" id="ProtNLM"/>
    </source>
</evidence>
<dbReference type="InterPro" id="IPR043519">
    <property type="entry name" value="NT_sf"/>
</dbReference>
<sequence length="247" mass="28861">MMELDDMAPEVAKEFYPQALQMLHESGLPFLMGGGFALRQYTGMQRDMKDMDVFCKAGDCPRLLKIFSDEGFKTELVDARWLAKAYKDGKYVDFIFNNPASNMPVNDGWFRRAPEGTEFGVPVKYISAEDLFKCKIYVQNRERYDGSDLNHLILRHGDKMDWERILQTLEQHWQLLLMQLLSFQFVYPSERDIIPRDLFDELILRAKEQFDMPPPTERVCRGLLIDQTQYAPAVTEWGFKAMTIMTI</sequence>
<name>A0A0H4VLC4_9BACT</name>
<dbReference type="Proteomes" id="UP000036458">
    <property type="component" value="Chromosome"/>
</dbReference>